<evidence type="ECO:0000256" key="1">
    <source>
        <dbReference type="SAM" id="Phobius"/>
    </source>
</evidence>
<feature type="transmembrane region" description="Helical" evidence="1">
    <location>
        <begin position="135"/>
        <end position="153"/>
    </location>
</feature>
<dbReference type="AlphaFoldDB" id="A0A1T5CV89"/>
<accession>A0A1T5CV89</accession>
<feature type="transmembrane region" description="Helical" evidence="1">
    <location>
        <begin position="250"/>
        <end position="272"/>
    </location>
</feature>
<gene>
    <name evidence="3" type="ORF">SAMN02745120_2371</name>
</gene>
<feature type="transmembrane region" description="Helical" evidence="1">
    <location>
        <begin position="333"/>
        <end position="349"/>
    </location>
</feature>
<keyword evidence="4" id="KW-1185">Reference proteome</keyword>
<evidence type="ECO:0000313" key="3">
    <source>
        <dbReference type="EMBL" id="SKB63241.1"/>
    </source>
</evidence>
<feature type="transmembrane region" description="Helical" evidence="1">
    <location>
        <begin position="165"/>
        <end position="190"/>
    </location>
</feature>
<name>A0A1T5CV89_9FIRM</name>
<evidence type="ECO:0000313" key="4">
    <source>
        <dbReference type="Proteomes" id="UP000243406"/>
    </source>
</evidence>
<feature type="transmembrane region" description="Helical" evidence="1">
    <location>
        <begin position="307"/>
        <end position="326"/>
    </location>
</feature>
<dbReference type="OrthoDB" id="5351773at2"/>
<protein>
    <submittedName>
        <fullName evidence="3">Predicted membrane protein</fullName>
    </submittedName>
</protein>
<feature type="transmembrane region" description="Helical" evidence="1">
    <location>
        <begin position="110"/>
        <end position="129"/>
    </location>
</feature>
<dbReference type="Proteomes" id="UP000243406">
    <property type="component" value="Unassembled WGS sequence"/>
</dbReference>
<feature type="transmembrane region" description="Helical" evidence="1">
    <location>
        <begin position="228"/>
        <end position="244"/>
    </location>
</feature>
<dbReference type="RefSeq" id="WP_079590157.1">
    <property type="nucleotide sequence ID" value="NZ_FUYN01000006.1"/>
</dbReference>
<proteinExistence type="predicted"/>
<organism evidence="3 4">
    <name type="scientific">Acetoanaerobium noterae</name>
    <dbReference type="NCBI Taxonomy" id="745369"/>
    <lineage>
        <taxon>Bacteria</taxon>
        <taxon>Bacillati</taxon>
        <taxon>Bacillota</taxon>
        <taxon>Clostridia</taxon>
        <taxon>Peptostreptococcales</taxon>
        <taxon>Filifactoraceae</taxon>
        <taxon>Acetoanaerobium</taxon>
    </lineage>
</organism>
<reference evidence="4" key="1">
    <citation type="submission" date="2017-02" db="EMBL/GenBank/DDBJ databases">
        <authorList>
            <person name="Varghese N."/>
            <person name="Submissions S."/>
        </authorList>
    </citation>
    <scope>NUCLEOTIDE SEQUENCE [LARGE SCALE GENOMIC DNA]</scope>
    <source>
        <strain evidence="4">ATCC 35199</strain>
    </source>
</reference>
<feature type="transmembrane region" description="Helical" evidence="1">
    <location>
        <begin position="79"/>
        <end position="98"/>
    </location>
</feature>
<keyword evidence="1" id="KW-0812">Transmembrane</keyword>
<evidence type="ECO:0000259" key="2">
    <source>
        <dbReference type="Pfam" id="PF09925"/>
    </source>
</evidence>
<sequence>MDTEKRKLSKSHYNFLSSELKYLNNKQILTESQVQSSLDMYEAHSPYSFTRVILSIASVLIGLGILTFIASNWEDLTAWFKFILVLIFLALSSFASLATEESYPKTSRSLLYLTVLIFGGGIFLIQQIFNLTFQSTAELLIWGLAILPIAIVYKDLVILVASQMLIFSFLVTYDMPIFALILLFGIYFALYHKLNYAHGENFLSSLAFVISALGFLMKLNIVLEVDEHLIFASFFILGLVMVYLKDIKPYAVAVINSIGVLVILVSGIFLTIDSTYYLLKPNDEMIALGFAFFYSLLLLYWLKKGKIYSILLICSIILRYYFDLTLKFASKSLVFIVAGLILGAFGFWFEKQRREGVSKDDY</sequence>
<dbReference type="Pfam" id="PF09925">
    <property type="entry name" value="DUF2157"/>
    <property type="match status" value="1"/>
</dbReference>
<keyword evidence="1" id="KW-1133">Transmembrane helix</keyword>
<keyword evidence="1" id="KW-0472">Membrane</keyword>
<feature type="transmembrane region" description="Helical" evidence="1">
    <location>
        <begin position="52"/>
        <end position="73"/>
    </location>
</feature>
<dbReference type="InterPro" id="IPR018677">
    <property type="entry name" value="DUF2157"/>
</dbReference>
<feature type="transmembrane region" description="Helical" evidence="1">
    <location>
        <begin position="284"/>
        <end position="301"/>
    </location>
</feature>
<feature type="domain" description="DUF2157" evidence="2">
    <location>
        <begin position="24"/>
        <end position="156"/>
    </location>
</feature>
<dbReference type="EMBL" id="FUYN01000006">
    <property type="protein sequence ID" value="SKB63241.1"/>
    <property type="molecule type" value="Genomic_DNA"/>
</dbReference>